<keyword evidence="2" id="KW-1185">Reference proteome</keyword>
<comment type="caution">
    <text evidence="1">The sequence shown here is derived from an EMBL/GenBank/DDBJ whole genome shotgun (WGS) entry which is preliminary data.</text>
</comment>
<protein>
    <submittedName>
        <fullName evidence="1">Uncharacterized protein</fullName>
    </submittedName>
</protein>
<dbReference type="Proteomes" id="UP001143910">
    <property type="component" value="Unassembled WGS sequence"/>
</dbReference>
<sequence length="107" mass="11402">MPGIGLPNASFVPEYQSFGGIGTPYHLALVPTIAIVSGPWSLWAPSFGADALDFQRLRQQLLAAGDVLLNIDALSKEDIAGGYLKYRHERAAGKPSAPKQAIPQFAP</sequence>
<evidence type="ECO:0000313" key="2">
    <source>
        <dbReference type="Proteomes" id="UP001143910"/>
    </source>
</evidence>
<proteinExistence type="predicted"/>
<evidence type="ECO:0000313" key="1">
    <source>
        <dbReference type="EMBL" id="KAJ2978231.1"/>
    </source>
</evidence>
<gene>
    <name evidence="1" type="ORF">NQ176_g3938</name>
</gene>
<accession>A0ACC1NI02</accession>
<reference evidence="1" key="1">
    <citation type="submission" date="2022-08" db="EMBL/GenBank/DDBJ databases">
        <title>Genome Sequence of Lecanicillium fungicola.</title>
        <authorList>
            <person name="Buettner E."/>
        </authorList>
    </citation>
    <scope>NUCLEOTIDE SEQUENCE</scope>
    <source>
        <strain evidence="1">Babe33</strain>
    </source>
</reference>
<dbReference type="EMBL" id="JANJQO010000396">
    <property type="protein sequence ID" value="KAJ2978231.1"/>
    <property type="molecule type" value="Genomic_DNA"/>
</dbReference>
<name>A0ACC1NI02_9HYPO</name>
<organism evidence="1 2">
    <name type="scientific">Zarea fungicola</name>
    <dbReference type="NCBI Taxonomy" id="93591"/>
    <lineage>
        <taxon>Eukaryota</taxon>
        <taxon>Fungi</taxon>
        <taxon>Dikarya</taxon>
        <taxon>Ascomycota</taxon>
        <taxon>Pezizomycotina</taxon>
        <taxon>Sordariomycetes</taxon>
        <taxon>Hypocreomycetidae</taxon>
        <taxon>Hypocreales</taxon>
        <taxon>Cordycipitaceae</taxon>
        <taxon>Zarea</taxon>
    </lineage>
</organism>